<dbReference type="GO" id="GO:0003824">
    <property type="term" value="F:catalytic activity"/>
    <property type="evidence" value="ECO:0007669"/>
    <property type="project" value="InterPro"/>
</dbReference>
<dbReference type="InterPro" id="IPR036265">
    <property type="entry name" value="HIT-like_sf"/>
</dbReference>
<dbReference type="PRINTS" id="PR00332">
    <property type="entry name" value="HISTRIAD"/>
</dbReference>
<reference evidence="4 5" key="2">
    <citation type="journal article" date="2022" name="Mar. Drugs">
        <title>Bioassay-Guided Fractionation Leads to the Detection of Cholic Acid Generated by the Rare Thalassomonas sp.</title>
        <authorList>
            <person name="Pheiffer F."/>
            <person name="Schneider Y.K."/>
            <person name="Hansen E.H."/>
            <person name="Andersen J.H."/>
            <person name="Isaksson J."/>
            <person name="Busche T."/>
            <person name="R C."/>
            <person name="Kalinowski J."/>
            <person name="Zyl L.V."/>
            <person name="Trindade M."/>
        </authorList>
    </citation>
    <scope>NUCLEOTIDE SEQUENCE [LARGE SCALE GENOMIC DNA]</scope>
    <source>
        <strain evidence="4 5">XOM25</strain>
    </source>
</reference>
<dbReference type="InterPro" id="IPR011146">
    <property type="entry name" value="HIT-like"/>
</dbReference>
<comment type="caution">
    <text evidence="2">Lacks conserved residue(s) required for the propagation of feature annotation.</text>
</comment>
<gene>
    <name evidence="4" type="ORF">SG34_033635</name>
</gene>
<proteinExistence type="predicted"/>
<dbReference type="PANTHER" id="PTHR46648">
    <property type="entry name" value="HIT FAMILY PROTEIN 1"/>
    <property type="match status" value="1"/>
</dbReference>
<dbReference type="AlphaFoldDB" id="A0AAE9ZEL7"/>
<protein>
    <submittedName>
        <fullName evidence="4">HIT family protein</fullName>
    </submittedName>
</protein>
<dbReference type="PROSITE" id="PS51084">
    <property type="entry name" value="HIT_2"/>
    <property type="match status" value="1"/>
</dbReference>
<dbReference type="Proteomes" id="UP000032352">
    <property type="component" value="Chromosome pTvir"/>
</dbReference>
<keyword evidence="5" id="KW-1185">Reference proteome</keyword>
<evidence type="ECO:0000313" key="5">
    <source>
        <dbReference type="Proteomes" id="UP000032352"/>
    </source>
</evidence>
<sequence length="154" mass="17164">MKDCIFCKIVSGDEPCHKVWEDEEHLAFLSIYPNTKGFTVVIPKTHCASYAFANNDDVLAKLTLATKKVGLLLDKALDGVGRTAMVFEGYEIDHLHSKLIPMHGTGDSSDFRPIEPTFGKFIDKYEGFLSTHDCERADDKELERLAKAIRAAGN</sequence>
<evidence type="ECO:0000313" key="4">
    <source>
        <dbReference type="EMBL" id="WDE08837.1"/>
    </source>
</evidence>
<dbReference type="RefSeq" id="WP_044841010.1">
    <property type="nucleotide sequence ID" value="NZ_CP059734.1"/>
</dbReference>
<dbReference type="SUPFAM" id="SSF54197">
    <property type="entry name" value="HIT-like"/>
    <property type="match status" value="1"/>
</dbReference>
<reference evidence="4 5" key="1">
    <citation type="journal article" date="2015" name="Genome Announc.">
        <title>Draft Genome Sequences of Marine Isolates of Thalassomonas viridans and Thalassomonas actiniarum.</title>
        <authorList>
            <person name="Olonade I."/>
            <person name="van Zyl L.J."/>
            <person name="Trindade M."/>
        </authorList>
    </citation>
    <scope>NUCLEOTIDE SEQUENCE [LARGE SCALE GENOMIC DNA]</scope>
    <source>
        <strain evidence="4 5">XOM25</strain>
    </source>
</reference>
<dbReference type="PANTHER" id="PTHR46648:SF1">
    <property type="entry name" value="ADENOSINE 5'-MONOPHOSPHORAMIDASE HNT1"/>
    <property type="match status" value="1"/>
</dbReference>
<organism evidence="4 5">
    <name type="scientific">Thalassomonas viridans</name>
    <dbReference type="NCBI Taxonomy" id="137584"/>
    <lineage>
        <taxon>Bacteria</taxon>
        <taxon>Pseudomonadati</taxon>
        <taxon>Pseudomonadota</taxon>
        <taxon>Gammaproteobacteria</taxon>
        <taxon>Alteromonadales</taxon>
        <taxon>Colwelliaceae</taxon>
        <taxon>Thalassomonas</taxon>
    </lineage>
</organism>
<evidence type="ECO:0000256" key="1">
    <source>
        <dbReference type="PIRSR" id="PIRSR601310-1"/>
    </source>
</evidence>
<dbReference type="InterPro" id="IPR001310">
    <property type="entry name" value="Histidine_triad_HIT"/>
</dbReference>
<name>A0AAE9ZEL7_9GAMM</name>
<accession>A0AAE9ZEL7</accession>
<evidence type="ECO:0000259" key="3">
    <source>
        <dbReference type="PROSITE" id="PS51084"/>
    </source>
</evidence>
<feature type="active site" description="Tele-AMP-histidine intermediate" evidence="1">
    <location>
        <position position="96"/>
    </location>
</feature>
<dbReference type="EMBL" id="CP059734">
    <property type="protein sequence ID" value="WDE08837.1"/>
    <property type="molecule type" value="Genomic_DNA"/>
</dbReference>
<dbReference type="Gene3D" id="3.30.428.10">
    <property type="entry name" value="HIT-like"/>
    <property type="match status" value="1"/>
</dbReference>
<dbReference type="KEGG" id="tvd:SG34_033635"/>
<dbReference type="GO" id="GO:0009117">
    <property type="term" value="P:nucleotide metabolic process"/>
    <property type="evidence" value="ECO:0007669"/>
    <property type="project" value="TreeGrafter"/>
</dbReference>
<evidence type="ECO:0000256" key="2">
    <source>
        <dbReference type="PROSITE-ProRule" id="PRU00464"/>
    </source>
</evidence>
<dbReference type="Pfam" id="PF01230">
    <property type="entry name" value="HIT"/>
    <property type="match status" value="1"/>
</dbReference>
<feature type="domain" description="HIT" evidence="3">
    <location>
        <begin position="5"/>
        <end position="110"/>
    </location>
</feature>